<keyword evidence="6" id="KW-0653">Protein transport</keyword>
<keyword evidence="4" id="KW-0963">Cytoplasm</keyword>
<sequence>MQTLIPHLNTLHCVFFNSLLNPPSCNVRIAALSASARFIQCISNAKDRDTFQDMLSLMMQTLTEALNSGLEATAQEALELLIELAGTEPRFLRRQIVEVVGSMLQIAEADSLEEGTRHLAIEFIITLVEARERAPGMMRKLPQFIKSNYEVGQECLDRLAISLRGNTVVPVASELFPTFLSAPEWQKRHAALIALAQIAEGDDEKSRTGNFNGKVIRVFIPFINKRPKYKVSTFAFVHFASKEDMCNAIQKMNNVMVDGRRIFVIIAKYDKITGTRSRKGDRGEGSNSVETGGLKVRRPSSPVEVVGKMELMNRFLDGRTYKDTIFGVNKDPEGVQEGSHKNKEVKKPMEVFIPVEERVWLRSSLTGIYKAIFEVDFVQKAIWNEGFKAKVVRWGFAKNACLVVFQLEPVSDDGSIPFAYCAISMIGVPLNCWSVPFFTSLESRWGKLVKIQEETAQRVDCRVAHMLLRVESPFDIPEHIIINTYGRKFMIKIKVECFEDFFPVLTDMAEEDVSEDLWEENSQDWSQEDVQVRQEGQEMSPFRRISQKNLMKGEKMGRVWEMLPLGMTKLTGIMGCREAWKGILGLYSHLNTNSGKSVSVSKAERGFYNRVYSRSRIGGVKSCVGTSSDYVYTNEAEGGVEALECWNISKRVKARVVSSEENGRKILTGSAVSSAEGSAGGLITLWNEKEFDVQEEVIHRKFVAVKGIMEELLGTCWFINVYGPSVNLEKELFFEELLSFLENVDCPVCLGGDFNVVLSQEEKVGGAVNSVSMNVFRDFVSKANLVYLPLSGGRITWCNNREAPTFVRLDRFLVDHRFLSLFPMISQILQARSISDHNMILLENRGWNWGPKPIKMFNNVMEEDWFGEMMEELVNLCKLEKKKSISSVLKGVKEATKRWSRKGYLELPEKISRNELWKLHRREESIWLQRSRLKWIKDGDRNTKFSHLIALNRNRMNSILALRVADEEISDPEKLKKFVFEYFKENYNSKNTLEVEVINLYFMTLSEEQKNGLEVQFSEQEVREVVFHSDSSKAPGPDGFTMGFFKNFWPILKDHLMKFLDDFHRGMSWEHGVNHAFITLIPKKLNPEVIEDYRPISLVGSLYKIISRILSRRLVSVIKVLISPLQFAFILVLINGSPTQEFQMGKGLRQGCSLSPLLFNIVGELLNLMLSKATALGLFEGFNIGLHLNLSKSKLFGVNVAEDRLKDLALEAGCGVGSFPMTYLGLPIGTKKNSELLWEPVLQKVFIRLAGWKAASLSLAGRLVLIKSVLSSLPIFYLSIFKILFKVNQKINSVLARFLWGEEFDKKRVNWVNWSTVCQPLEEGGLGVLDLSMINRVLLWKWVWKYANDKDSQWKKLICCIHNVSIESLSIGKAVSLQDSWVWRGIRSNYEKKDEIGDCLRSNSNIQVGNDRSIDFWNDIWVNGSTLKIQFPRIFALSTNKRGKLVEFGGFVANGWVWNIQLRRNLCDWELDQWLSLMLLINNITPNESVADFLGWSGKGNGLFSVKSCRMTISSRTGGHFQWKKWVWSGLTPPRVDLLVGDSSLADNLPIKSYNKKKVLYWSPPPSDFFKFNVDGAVRGDGLQGGIGGVLKDSECSTLYTFSFSVGPGPPMLVELKAIKQGIDLFISCEWGLKGRPILETDCKTAVDWILLPFFAPTFSNILVGEIGGLVSGRGIIVRWIPRTCNWEADKLAKEVNGIPTEKIQTTRGLRQGCSLSPMLFNLGGELLHLLLVKAVDKGLFSGFKLAKNRIFGINVEEEVLASWAKEIGCSMGFFPSEYLGLSLGAKKNSFALKNICLRAGNGESVEFWHDVWLGLVPLKDRFPRLFALSNNKGGKVAEFRLNNASGWVWDIQVRRNLVDWEVEQWLQLISLLNSTTLSLLEEDCWIWLGNGEGCFSAKSCIKNFFDRDGNDGKDGVAEIDDPLCPMCGKCEESASHLFLHCEVVGTSSGRFIKLYVDGAMAKGWDKGGIGGLISDCRGIVLGSFSEKVMEVLMSLQGSQMEPDDPTTSHVTDYDANIDDEDDERYSFPPTASRFLPYGKGLLSRSIETITLGDKRIGIKTSVLEEKATTCNMLCCYADELKEGFFPWIDQVATTLVPLLKFYFHEEVRKAAVSAMPELLHSAKLAVEKGQSQAKHPSVQIQTDLLVGDPTRADSFLITSGPKNVIGWSPPPADMFKLNVDGAVTGDGMQGGIGGVLKDSFSGSLASFSSAIGSGLPILTELKAIKEGLGFFYSSNWAKKGRLIIESDCKCAVDWILKLQPAPSFFSDLVEDIEALITAKGVVLRWIPRSYNLEADRLAKQGIG</sequence>
<reference evidence="11" key="1">
    <citation type="submission" date="2019-09" db="EMBL/GenBank/DDBJ databases">
        <title>Draft genome information of white flower Hibiscus syriacus.</title>
        <authorList>
            <person name="Kim Y.-M."/>
        </authorList>
    </citation>
    <scope>NUCLEOTIDE SEQUENCE [LARGE SCALE GENOMIC DNA]</scope>
    <source>
        <strain evidence="11">YM2019G1</strain>
    </source>
</reference>
<dbReference type="Proteomes" id="UP000436088">
    <property type="component" value="Unassembled WGS sequence"/>
</dbReference>
<dbReference type="GO" id="GO:0005737">
    <property type="term" value="C:cytoplasm"/>
    <property type="evidence" value="ECO:0007669"/>
    <property type="project" value="UniProtKB-SubCell"/>
</dbReference>
<evidence type="ECO:0000313" key="11">
    <source>
        <dbReference type="EMBL" id="KAE8663132.1"/>
    </source>
</evidence>
<evidence type="ECO:0000256" key="8">
    <source>
        <dbReference type="PROSITE-ProRule" id="PRU00176"/>
    </source>
</evidence>
<dbReference type="Pfam" id="PF00076">
    <property type="entry name" value="RRM_1"/>
    <property type="match status" value="1"/>
</dbReference>
<proteinExistence type="predicted"/>
<dbReference type="Pfam" id="PF25780">
    <property type="entry name" value="TPR_IPO5"/>
    <property type="match status" value="1"/>
</dbReference>
<dbReference type="InterPro" id="IPR012337">
    <property type="entry name" value="RNaseH-like_sf"/>
</dbReference>
<evidence type="ECO:0000259" key="10">
    <source>
        <dbReference type="PROSITE" id="PS50102"/>
    </source>
</evidence>
<dbReference type="Pfam" id="PF13456">
    <property type="entry name" value="RVT_3"/>
    <property type="match status" value="2"/>
</dbReference>
<feature type="region of interest" description="Disordered" evidence="9">
    <location>
        <begin position="275"/>
        <end position="295"/>
    </location>
</feature>
<dbReference type="InterPro" id="IPR036691">
    <property type="entry name" value="Endo/exonu/phosph_ase_sf"/>
</dbReference>
<dbReference type="GO" id="GO:0006606">
    <property type="term" value="P:protein import into nucleus"/>
    <property type="evidence" value="ECO:0007669"/>
    <property type="project" value="InterPro"/>
</dbReference>
<evidence type="ECO:0000256" key="6">
    <source>
        <dbReference type="ARBA" id="ARBA00022927"/>
    </source>
</evidence>
<dbReference type="InterPro" id="IPR011989">
    <property type="entry name" value="ARM-like"/>
</dbReference>
<evidence type="ECO:0000256" key="7">
    <source>
        <dbReference type="ARBA" id="ARBA00023242"/>
    </source>
</evidence>
<dbReference type="PROSITE" id="PS50102">
    <property type="entry name" value="RRM"/>
    <property type="match status" value="1"/>
</dbReference>
<accession>A0A6A2WQE1</accession>
<dbReference type="InterPro" id="IPR016024">
    <property type="entry name" value="ARM-type_fold"/>
</dbReference>
<organism evidence="11 12">
    <name type="scientific">Hibiscus syriacus</name>
    <name type="common">Rose of Sharon</name>
    <dbReference type="NCBI Taxonomy" id="106335"/>
    <lineage>
        <taxon>Eukaryota</taxon>
        <taxon>Viridiplantae</taxon>
        <taxon>Streptophyta</taxon>
        <taxon>Embryophyta</taxon>
        <taxon>Tracheophyta</taxon>
        <taxon>Spermatophyta</taxon>
        <taxon>Magnoliopsida</taxon>
        <taxon>eudicotyledons</taxon>
        <taxon>Gunneridae</taxon>
        <taxon>Pentapetalae</taxon>
        <taxon>rosids</taxon>
        <taxon>malvids</taxon>
        <taxon>Malvales</taxon>
        <taxon>Malvaceae</taxon>
        <taxon>Malvoideae</taxon>
        <taxon>Hibiscus</taxon>
    </lineage>
</organism>
<gene>
    <name evidence="11" type="ORF">F3Y22_tig00113096pilonHSYRG00069</name>
</gene>
<evidence type="ECO:0000256" key="3">
    <source>
        <dbReference type="ARBA" id="ARBA00022448"/>
    </source>
</evidence>
<dbReference type="GO" id="GO:0003723">
    <property type="term" value="F:RNA binding"/>
    <property type="evidence" value="ECO:0007669"/>
    <property type="project" value="UniProtKB-UniRule"/>
</dbReference>
<dbReference type="InterPro" id="IPR044730">
    <property type="entry name" value="RNase_H-like_dom_plant"/>
</dbReference>
<comment type="caution">
    <text evidence="11">The sequence shown here is derived from an EMBL/GenBank/DDBJ whole genome shotgun (WGS) entry which is preliminary data.</text>
</comment>
<dbReference type="CDD" id="cd00590">
    <property type="entry name" value="RRM_SF"/>
    <property type="match status" value="1"/>
</dbReference>
<dbReference type="InterPro" id="IPR035979">
    <property type="entry name" value="RBD_domain_sf"/>
</dbReference>
<evidence type="ECO:0000313" key="12">
    <source>
        <dbReference type="Proteomes" id="UP000436088"/>
    </source>
</evidence>
<keyword evidence="12" id="KW-1185">Reference proteome</keyword>
<evidence type="ECO:0000256" key="2">
    <source>
        <dbReference type="ARBA" id="ARBA00004496"/>
    </source>
</evidence>
<feature type="domain" description="RRM" evidence="10">
    <location>
        <begin position="191"/>
        <end position="269"/>
    </location>
</feature>
<keyword evidence="5" id="KW-0677">Repeat</keyword>
<dbReference type="Gene3D" id="1.25.10.10">
    <property type="entry name" value="Leucine-rich Repeat Variant"/>
    <property type="match status" value="2"/>
</dbReference>
<evidence type="ECO:0000256" key="4">
    <source>
        <dbReference type="ARBA" id="ARBA00022490"/>
    </source>
</evidence>
<keyword evidence="8" id="KW-0694">RNA-binding</keyword>
<evidence type="ECO:0000256" key="9">
    <source>
        <dbReference type="SAM" id="MobiDB-lite"/>
    </source>
</evidence>
<evidence type="ECO:0000256" key="5">
    <source>
        <dbReference type="ARBA" id="ARBA00022737"/>
    </source>
</evidence>
<dbReference type="InterPro" id="IPR057672">
    <property type="entry name" value="TPR_IPO4/5"/>
</dbReference>
<comment type="subcellular location">
    <subcellularLocation>
        <location evidence="2">Cytoplasm</location>
    </subcellularLocation>
    <subcellularLocation>
        <location evidence="1">Nucleus</location>
    </subcellularLocation>
</comment>
<dbReference type="PANTHER" id="PTHR10527">
    <property type="entry name" value="IMPORTIN BETA"/>
    <property type="match status" value="1"/>
</dbReference>
<dbReference type="SUPFAM" id="SSF56219">
    <property type="entry name" value="DNase I-like"/>
    <property type="match status" value="1"/>
</dbReference>
<evidence type="ECO:0000256" key="1">
    <source>
        <dbReference type="ARBA" id="ARBA00004123"/>
    </source>
</evidence>
<dbReference type="SUPFAM" id="SSF53098">
    <property type="entry name" value="Ribonuclease H-like"/>
    <property type="match status" value="2"/>
</dbReference>
<protein>
    <submittedName>
        <fullName evidence="11">AP2/ERF domain-containing transcription factor</fullName>
    </submittedName>
</protein>
<keyword evidence="7" id="KW-0539">Nucleus</keyword>
<dbReference type="SUPFAM" id="SSF54928">
    <property type="entry name" value="RNA-binding domain, RBD"/>
    <property type="match status" value="1"/>
</dbReference>
<dbReference type="InterPro" id="IPR036397">
    <property type="entry name" value="RNaseH_sf"/>
</dbReference>
<dbReference type="Gene3D" id="3.60.10.10">
    <property type="entry name" value="Endonuclease/exonuclease/phosphatase"/>
    <property type="match status" value="1"/>
</dbReference>
<dbReference type="InterPro" id="IPR000504">
    <property type="entry name" value="RRM_dom"/>
</dbReference>
<dbReference type="Gene3D" id="3.30.420.10">
    <property type="entry name" value="Ribonuclease H-like superfamily/Ribonuclease H"/>
    <property type="match status" value="2"/>
</dbReference>
<keyword evidence="3" id="KW-0813">Transport</keyword>
<name>A0A6A2WQE1_HIBSY</name>
<feature type="compositionally biased region" description="Basic and acidic residues" evidence="9">
    <location>
        <begin position="275"/>
        <end position="284"/>
    </location>
</feature>
<dbReference type="InterPro" id="IPR002156">
    <property type="entry name" value="RNaseH_domain"/>
</dbReference>
<dbReference type="CDD" id="cd06222">
    <property type="entry name" value="RNase_H_like"/>
    <property type="match status" value="2"/>
</dbReference>
<dbReference type="EMBL" id="VEPZ02001689">
    <property type="protein sequence ID" value="KAE8663132.1"/>
    <property type="molecule type" value="Genomic_DNA"/>
</dbReference>
<dbReference type="SUPFAM" id="SSF48371">
    <property type="entry name" value="ARM repeat"/>
    <property type="match status" value="2"/>
</dbReference>
<dbReference type="InterPro" id="IPR040122">
    <property type="entry name" value="Importin_beta"/>
</dbReference>
<dbReference type="GO" id="GO:0004523">
    <property type="term" value="F:RNA-DNA hybrid ribonuclease activity"/>
    <property type="evidence" value="ECO:0007669"/>
    <property type="project" value="InterPro"/>
</dbReference>